<gene>
    <name evidence="1" type="ORF">GPUH_LOCUS5858</name>
</gene>
<dbReference type="WBParaSite" id="GPUH_0000586501-mRNA-1">
    <property type="protein sequence ID" value="GPUH_0000586501-mRNA-1"/>
    <property type="gene ID" value="GPUH_0000586501"/>
</dbReference>
<protein>
    <submittedName>
        <fullName evidence="3">RVT_N domain-containing protein</fullName>
    </submittedName>
</protein>
<keyword evidence="2" id="KW-1185">Reference proteome</keyword>
<name>A0A183DAW6_9BILA</name>
<dbReference type="EMBL" id="UYRT01012898">
    <property type="protein sequence ID" value="VDK52450.1"/>
    <property type="molecule type" value="Genomic_DNA"/>
</dbReference>
<evidence type="ECO:0000313" key="3">
    <source>
        <dbReference type="WBParaSite" id="GPUH_0000586501-mRNA-1"/>
    </source>
</evidence>
<reference evidence="1 2" key="2">
    <citation type="submission" date="2018-11" db="EMBL/GenBank/DDBJ databases">
        <authorList>
            <consortium name="Pathogen Informatics"/>
        </authorList>
    </citation>
    <scope>NUCLEOTIDE SEQUENCE [LARGE SCALE GENOMIC DNA]</scope>
</reference>
<evidence type="ECO:0000313" key="1">
    <source>
        <dbReference type="EMBL" id="VDK52450.1"/>
    </source>
</evidence>
<dbReference type="AlphaFoldDB" id="A0A183DAW6"/>
<dbReference type="Proteomes" id="UP000271098">
    <property type="component" value="Unassembled WGS sequence"/>
</dbReference>
<accession>A0A183DAW6</accession>
<proteinExistence type="predicted"/>
<sequence>MNCSGWEVRAPVDVTTASWERSRWTVAQVLKNRLQAGCKY</sequence>
<organism evidence="3">
    <name type="scientific">Gongylonema pulchrum</name>
    <dbReference type="NCBI Taxonomy" id="637853"/>
    <lineage>
        <taxon>Eukaryota</taxon>
        <taxon>Metazoa</taxon>
        <taxon>Ecdysozoa</taxon>
        <taxon>Nematoda</taxon>
        <taxon>Chromadorea</taxon>
        <taxon>Rhabditida</taxon>
        <taxon>Spirurina</taxon>
        <taxon>Spiruromorpha</taxon>
        <taxon>Spiruroidea</taxon>
        <taxon>Gongylonematidae</taxon>
        <taxon>Gongylonema</taxon>
    </lineage>
</organism>
<reference evidence="3" key="1">
    <citation type="submission" date="2016-06" db="UniProtKB">
        <authorList>
            <consortium name="WormBaseParasite"/>
        </authorList>
    </citation>
    <scope>IDENTIFICATION</scope>
</reference>
<evidence type="ECO:0000313" key="2">
    <source>
        <dbReference type="Proteomes" id="UP000271098"/>
    </source>
</evidence>